<evidence type="ECO:0000313" key="2">
    <source>
        <dbReference type="Proteomes" id="UP001458880"/>
    </source>
</evidence>
<organism evidence="1 2">
    <name type="scientific">Popillia japonica</name>
    <name type="common">Japanese beetle</name>
    <dbReference type="NCBI Taxonomy" id="7064"/>
    <lineage>
        <taxon>Eukaryota</taxon>
        <taxon>Metazoa</taxon>
        <taxon>Ecdysozoa</taxon>
        <taxon>Arthropoda</taxon>
        <taxon>Hexapoda</taxon>
        <taxon>Insecta</taxon>
        <taxon>Pterygota</taxon>
        <taxon>Neoptera</taxon>
        <taxon>Endopterygota</taxon>
        <taxon>Coleoptera</taxon>
        <taxon>Polyphaga</taxon>
        <taxon>Scarabaeiformia</taxon>
        <taxon>Scarabaeidae</taxon>
        <taxon>Rutelinae</taxon>
        <taxon>Popillia</taxon>
    </lineage>
</organism>
<dbReference type="Proteomes" id="UP001458880">
    <property type="component" value="Unassembled WGS sequence"/>
</dbReference>
<sequence>MLHLLRLHVISKRPLEMLLNRCGYTGKLKTCFENRICKIPCFMCIIHYKFRNGRFIFKMDGVLTLYVQFLLQC</sequence>
<gene>
    <name evidence="1" type="ORF">QE152_g580</name>
</gene>
<keyword evidence="2" id="KW-1185">Reference proteome</keyword>
<proteinExistence type="predicted"/>
<evidence type="ECO:0000313" key="1">
    <source>
        <dbReference type="EMBL" id="KAK9758518.1"/>
    </source>
</evidence>
<protein>
    <submittedName>
        <fullName evidence="1">Uncharacterized protein</fullName>
    </submittedName>
</protein>
<reference evidence="1 2" key="1">
    <citation type="journal article" date="2024" name="BMC Genomics">
        <title>De novo assembly and annotation of Popillia japonica's genome with initial clues to its potential as an invasive pest.</title>
        <authorList>
            <person name="Cucini C."/>
            <person name="Boschi S."/>
            <person name="Funari R."/>
            <person name="Cardaioli E."/>
            <person name="Iannotti N."/>
            <person name="Marturano G."/>
            <person name="Paoli F."/>
            <person name="Bruttini M."/>
            <person name="Carapelli A."/>
            <person name="Frati F."/>
            <person name="Nardi F."/>
        </authorList>
    </citation>
    <scope>NUCLEOTIDE SEQUENCE [LARGE SCALE GENOMIC DNA]</scope>
    <source>
        <strain evidence="1">DMR45628</strain>
    </source>
</reference>
<dbReference type="AlphaFoldDB" id="A0AAW1NCE0"/>
<name>A0AAW1NCE0_POPJA</name>
<accession>A0AAW1NCE0</accession>
<comment type="caution">
    <text evidence="1">The sequence shown here is derived from an EMBL/GenBank/DDBJ whole genome shotgun (WGS) entry which is preliminary data.</text>
</comment>
<dbReference type="EMBL" id="JASPKY010000003">
    <property type="protein sequence ID" value="KAK9758518.1"/>
    <property type="molecule type" value="Genomic_DNA"/>
</dbReference>